<name>A0ABP9TNY3_9MICC</name>
<comment type="caution">
    <text evidence="2">The sequence shown here is derived from an EMBL/GenBank/DDBJ whole genome shotgun (WGS) entry which is preliminary data.</text>
</comment>
<protein>
    <recommendedName>
        <fullName evidence="4">Lipoprotein</fullName>
    </recommendedName>
</protein>
<evidence type="ECO:0008006" key="4">
    <source>
        <dbReference type="Google" id="ProtNLM"/>
    </source>
</evidence>
<evidence type="ECO:0000313" key="2">
    <source>
        <dbReference type="EMBL" id="GAA5227943.1"/>
    </source>
</evidence>
<dbReference type="PROSITE" id="PS51257">
    <property type="entry name" value="PROKAR_LIPOPROTEIN"/>
    <property type="match status" value="1"/>
</dbReference>
<dbReference type="Proteomes" id="UP001501257">
    <property type="component" value="Unassembled WGS sequence"/>
</dbReference>
<keyword evidence="3" id="KW-1185">Reference proteome</keyword>
<evidence type="ECO:0000256" key="1">
    <source>
        <dbReference type="SAM" id="SignalP"/>
    </source>
</evidence>
<sequence length="145" mass="15737">MKKVATVALLVLALTGCVSESSLPQIYSPPAVETAIKEASAEDLSQAWADTQINHFLNGYGAASFAGFLEGTPHRNIDSWSSPEEGVLVVRVSSNNWEEKYLSSLAFDMMGKAGWEDHSLKLVRVTSYDGSVWADTPRAHVNGLH</sequence>
<feature type="signal peptide" evidence="1">
    <location>
        <begin position="1"/>
        <end position="20"/>
    </location>
</feature>
<reference evidence="3" key="1">
    <citation type="journal article" date="2019" name="Int. J. Syst. Evol. Microbiol.">
        <title>The Global Catalogue of Microorganisms (GCM) 10K type strain sequencing project: providing services to taxonomists for standard genome sequencing and annotation.</title>
        <authorList>
            <consortium name="The Broad Institute Genomics Platform"/>
            <consortium name="The Broad Institute Genome Sequencing Center for Infectious Disease"/>
            <person name="Wu L."/>
            <person name="Ma J."/>
        </authorList>
    </citation>
    <scope>NUCLEOTIDE SEQUENCE [LARGE SCALE GENOMIC DNA]</scope>
    <source>
        <strain evidence="3">JCM 18952</strain>
    </source>
</reference>
<dbReference type="EMBL" id="BAABLK010000034">
    <property type="protein sequence ID" value="GAA5227943.1"/>
    <property type="molecule type" value="Genomic_DNA"/>
</dbReference>
<accession>A0ABP9TNY3</accession>
<evidence type="ECO:0000313" key="3">
    <source>
        <dbReference type="Proteomes" id="UP001501257"/>
    </source>
</evidence>
<dbReference type="RefSeq" id="WP_210100034.1">
    <property type="nucleotide sequence ID" value="NZ_BAABLK010000034.1"/>
</dbReference>
<proteinExistence type="predicted"/>
<organism evidence="2 3">
    <name type="scientific">Paeniglutamicibacter antarcticus</name>
    <dbReference type="NCBI Taxonomy" id="494023"/>
    <lineage>
        <taxon>Bacteria</taxon>
        <taxon>Bacillati</taxon>
        <taxon>Actinomycetota</taxon>
        <taxon>Actinomycetes</taxon>
        <taxon>Micrococcales</taxon>
        <taxon>Micrococcaceae</taxon>
        <taxon>Paeniglutamicibacter</taxon>
    </lineage>
</organism>
<keyword evidence="1" id="KW-0732">Signal</keyword>
<gene>
    <name evidence="2" type="ORF">GCM10025778_24760</name>
</gene>
<feature type="chain" id="PRO_5046258367" description="Lipoprotein" evidence="1">
    <location>
        <begin position="21"/>
        <end position="145"/>
    </location>
</feature>